<dbReference type="Gene3D" id="2.160.20.10">
    <property type="entry name" value="Single-stranded right-handed beta-helix, Pectin lyase-like"/>
    <property type="match status" value="1"/>
</dbReference>
<evidence type="ECO:0008006" key="3">
    <source>
        <dbReference type="Google" id="ProtNLM"/>
    </source>
</evidence>
<organism evidence="1 2">
    <name type="scientific">Epilithonimonas pallida</name>
    <dbReference type="NCBI Taxonomy" id="373671"/>
    <lineage>
        <taxon>Bacteria</taxon>
        <taxon>Pseudomonadati</taxon>
        <taxon>Bacteroidota</taxon>
        <taxon>Flavobacteriia</taxon>
        <taxon>Flavobacteriales</taxon>
        <taxon>Weeksellaceae</taxon>
        <taxon>Chryseobacterium group</taxon>
        <taxon>Epilithonimonas</taxon>
    </lineage>
</organism>
<keyword evidence="2" id="KW-1185">Reference proteome</keyword>
<dbReference type="EMBL" id="FXUO01000002">
    <property type="protein sequence ID" value="SMP90215.1"/>
    <property type="molecule type" value="Genomic_DNA"/>
</dbReference>
<protein>
    <recommendedName>
        <fullName evidence="3">Pectate lyase superfamily protein domain-containing protein</fullName>
    </recommendedName>
</protein>
<dbReference type="InterPro" id="IPR011050">
    <property type="entry name" value="Pectin_lyase_fold/virulence"/>
</dbReference>
<sequence length="421" mass="47315">MIFTNDFFSPSSSDPHSLSIQLIDSYTYEIHYYEQITNLPPSFLSPDNVIFRSKIYHGVEFYYVNKTIYESSLGINAKMFGIIADNATNDGDNLQNAINTSLKLGRRLLLPAGKIWLGEKSLTINLDYTPNYSSYSIHGSGDGITRLICQNDDPNQSSGVFNIFSNNPNINFEIRGLSIKRNGTDKPPFIPPLRFGLGIVVTNARIEMHDISIVDFNYGLILRDVVCGHFNKLNIVGSNIALLAHREDPGDGGTNPNAYNFVNCRFAENQQFCCQMRKIHNVKFDSCVFERNSIVIDITFNGDDGRNSLNVINCYFEGNTRDAYLNLQSSGAHNFIGNIFNRLLPTNNYSIVFENVTSGNIQIINLLGNGFKNGVKYNPPQNIQPIYFIGSPSDYNIIDTNIYEDSGDYPDYTNINVIKLL</sequence>
<comment type="caution">
    <text evidence="1">The sequence shown here is derived from an EMBL/GenBank/DDBJ whole genome shotgun (WGS) entry which is preliminary data.</text>
</comment>
<dbReference type="InterPro" id="IPR012334">
    <property type="entry name" value="Pectin_lyas_fold"/>
</dbReference>
<dbReference type="RefSeq" id="WP_283415732.1">
    <property type="nucleotide sequence ID" value="NZ_FXUO01000002.1"/>
</dbReference>
<accession>A0ABY1R1K6</accession>
<dbReference type="SUPFAM" id="SSF51126">
    <property type="entry name" value="Pectin lyase-like"/>
    <property type="match status" value="1"/>
</dbReference>
<reference evidence="1 2" key="1">
    <citation type="submission" date="2017-05" db="EMBL/GenBank/DDBJ databases">
        <authorList>
            <person name="Varghese N."/>
            <person name="Submissions S."/>
        </authorList>
    </citation>
    <scope>NUCLEOTIDE SEQUENCE [LARGE SCALE GENOMIC DNA]</scope>
    <source>
        <strain evidence="1 2">DSM 18015</strain>
    </source>
</reference>
<dbReference type="Proteomes" id="UP001158050">
    <property type="component" value="Unassembled WGS sequence"/>
</dbReference>
<proteinExistence type="predicted"/>
<name>A0ABY1R1K6_9FLAO</name>
<evidence type="ECO:0000313" key="1">
    <source>
        <dbReference type="EMBL" id="SMP90215.1"/>
    </source>
</evidence>
<gene>
    <name evidence="1" type="ORF">SAMN05421679_102231</name>
</gene>
<evidence type="ECO:0000313" key="2">
    <source>
        <dbReference type="Proteomes" id="UP001158050"/>
    </source>
</evidence>